<protein>
    <submittedName>
        <fullName evidence="2">Uncharacterized protein</fullName>
    </submittedName>
</protein>
<dbReference type="EMBL" id="CAADRN010000219">
    <property type="protein sequence ID" value="VFU15365.1"/>
    <property type="molecule type" value="Genomic_DNA"/>
</dbReference>
<evidence type="ECO:0000256" key="1">
    <source>
        <dbReference type="SAM" id="MobiDB-lite"/>
    </source>
</evidence>
<evidence type="ECO:0000313" key="2">
    <source>
        <dbReference type="EMBL" id="VFU15365.1"/>
    </source>
</evidence>
<reference evidence="2" key="1">
    <citation type="submission" date="2019-03" db="EMBL/GenBank/DDBJ databases">
        <authorList>
            <person name="Hao L."/>
        </authorList>
    </citation>
    <scope>NUCLEOTIDE SEQUENCE</scope>
</reference>
<accession>A0A485M3I4</accession>
<gene>
    <name evidence="2" type="ORF">SCFA_2960003</name>
</gene>
<organism evidence="2">
    <name type="scientific">anaerobic digester metagenome</name>
    <dbReference type="NCBI Taxonomy" id="1263854"/>
    <lineage>
        <taxon>unclassified sequences</taxon>
        <taxon>metagenomes</taxon>
        <taxon>ecological metagenomes</taxon>
    </lineage>
</organism>
<dbReference type="AlphaFoldDB" id="A0A485M3I4"/>
<sequence>MSNFSTNHYNLCLVYCVENLIKNNNIQNNGHLPEEDGSFGASHGGV</sequence>
<feature type="region of interest" description="Disordered" evidence="1">
    <location>
        <begin position="27"/>
        <end position="46"/>
    </location>
</feature>
<proteinExistence type="predicted"/>
<name>A0A485M3I4_9ZZZZ</name>